<gene>
    <name evidence="1" type="ORF">FHR34_001132</name>
</gene>
<proteinExistence type="predicted"/>
<evidence type="ECO:0000313" key="1">
    <source>
        <dbReference type="EMBL" id="MBB4922139.1"/>
    </source>
</evidence>
<keyword evidence="2" id="KW-1185">Reference proteome</keyword>
<dbReference type="AlphaFoldDB" id="A0A7W7VTZ5"/>
<organism evidence="1 2">
    <name type="scientific">Kitasatospora kifunensis</name>
    <name type="common">Streptomyces kifunensis</name>
    <dbReference type="NCBI Taxonomy" id="58351"/>
    <lineage>
        <taxon>Bacteria</taxon>
        <taxon>Bacillati</taxon>
        <taxon>Actinomycetota</taxon>
        <taxon>Actinomycetes</taxon>
        <taxon>Kitasatosporales</taxon>
        <taxon>Streptomycetaceae</taxon>
        <taxon>Kitasatospora</taxon>
    </lineage>
</organism>
<name>A0A7W7VTZ5_KITKI</name>
<evidence type="ECO:0000313" key="2">
    <source>
        <dbReference type="Proteomes" id="UP000540506"/>
    </source>
</evidence>
<comment type="caution">
    <text evidence="1">The sequence shown here is derived from an EMBL/GenBank/DDBJ whole genome shotgun (WGS) entry which is preliminary data.</text>
</comment>
<accession>A0A7W7VTZ5</accession>
<dbReference type="Proteomes" id="UP000540506">
    <property type="component" value="Unassembled WGS sequence"/>
</dbReference>
<reference evidence="1 2" key="1">
    <citation type="submission" date="2020-08" db="EMBL/GenBank/DDBJ databases">
        <title>Sequencing the genomes of 1000 actinobacteria strains.</title>
        <authorList>
            <person name="Klenk H.-P."/>
        </authorList>
    </citation>
    <scope>NUCLEOTIDE SEQUENCE [LARGE SCALE GENOMIC DNA]</scope>
    <source>
        <strain evidence="1 2">DSM 41654</strain>
    </source>
</reference>
<protein>
    <submittedName>
        <fullName evidence="1">Uncharacterized protein</fullName>
    </submittedName>
</protein>
<dbReference type="RefSeq" id="WP_184934360.1">
    <property type="nucleotide sequence ID" value="NZ_JACHJV010000001.1"/>
</dbReference>
<sequence length="94" mass="10213">MSQLTDHRPTVTVGTLYDLNERYLAAAKCSLAVSSRTEIRDGIRFGLGGLNWRVSTPDASYEVVTGEDEVLPDLPVVRAGWPFAFTSDVRGVAA</sequence>
<dbReference type="EMBL" id="JACHJV010000001">
    <property type="protein sequence ID" value="MBB4922139.1"/>
    <property type="molecule type" value="Genomic_DNA"/>
</dbReference>